<accession>A0A6A6UIQ5</accession>
<proteinExistence type="predicted"/>
<protein>
    <submittedName>
        <fullName evidence="2">Uncharacterized protein</fullName>
    </submittedName>
</protein>
<keyword evidence="3" id="KW-1185">Reference proteome</keyword>
<dbReference type="AlphaFoldDB" id="A0A6A6UIQ5"/>
<evidence type="ECO:0000313" key="2">
    <source>
        <dbReference type="EMBL" id="KAF2671337.1"/>
    </source>
</evidence>
<name>A0A6A6UIQ5_9PEZI</name>
<reference evidence="2" key="1">
    <citation type="journal article" date="2020" name="Stud. Mycol.">
        <title>101 Dothideomycetes genomes: a test case for predicting lifestyles and emergence of pathogens.</title>
        <authorList>
            <person name="Haridas S."/>
            <person name="Albert R."/>
            <person name="Binder M."/>
            <person name="Bloem J."/>
            <person name="Labutti K."/>
            <person name="Salamov A."/>
            <person name="Andreopoulos B."/>
            <person name="Baker S."/>
            <person name="Barry K."/>
            <person name="Bills G."/>
            <person name="Bluhm B."/>
            <person name="Cannon C."/>
            <person name="Castanera R."/>
            <person name="Culley D."/>
            <person name="Daum C."/>
            <person name="Ezra D."/>
            <person name="Gonzalez J."/>
            <person name="Henrissat B."/>
            <person name="Kuo A."/>
            <person name="Liang C."/>
            <person name="Lipzen A."/>
            <person name="Lutzoni F."/>
            <person name="Magnuson J."/>
            <person name="Mondo S."/>
            <person name="Nolan M."/>
            <person name="Ohm R."/>
            <person name="Pangilinan J."/>
            <person name="Park H.-J."/>
            <person name="Ramirez L."/>
            <person name="Alfaro M."/>
            <person name="Sun H."/>
            <person name="Tritt A."/>
            <person name="Yoshinaga Y."/>
            <person name="Zwiers L.-H."/>
            <person name="Turgeon B."/>
            <person name="Goodwin S."/>
            <person name="Spatafora J."/>
            <person name="Crous P."/>
            <person name="Grigoriev I."/>
        </authorList>
    </citation>
    <scope>NUCLEOTIDE SEQUENCE</scope>
    <source>
        <strain evidence="2">CBS 115976</strain>
    </source>
</reference>
<feature type="compositionally biased region" description="Low complexity" evidence="1">
    <location>
        <begin position="213"/>
        <end position="228"/>
    </location>
</feature>
<sequence length="258" mass="27832">MELFSDRMPWLPSHSMASITKLLCNLMLTVSGPFTPGDHRLTPSPTTFQTLTHSVSTESTTSTMSATTTVKPWAIWPVASLAGLAGMLNHPYHHYSPAHQGVKVPINANYPANSDGLVSKPTSTMTATTTRRKFVTRGIDIRSPVGTPTPPGPTTWPGMPQETSRPSFTKLPNLVGWITVLTPRPSETSKTETASTTTTLPSLATQVQELETETATSSSALPTTSTEPLMSWKPNVMGPSPKKGWKWCGDHICGVNTF</sequence>
<dbReference type="EMBL" id="MU004233">
    <property type="protein sequence ID" value="KAF2671337.1"/>
    <property type="molecule type" value="Genomic_DNA"/>
</dbReference>
<evidence type="ECO:0000313" key="3">
    <source>
        <dbReference type="Proteomes" id="UP000799302"/>
    </source>
</evidence>
<gene>
    <name evidence="2" type="ORF">BT63DRAFT_214628</name>
</gene>
<dbReference type="Proteomes" id="UP000799302">
    <property type="component" value="Unassembled WGS sequence"/>
</dbReference>
<feature type="region of interest" description="Disordered" evidence="1">
    <location>
        <begin position="141"/>
        <end position="168"/>
    </location>
</feature>
<organism evidence="2 3">
    <name type="scientific">Microthyrium microscopicum</name>
    <dbReference type="NCBI Taxonomy" id="703497"/>
    <lineage>
        <taxon>Eukaryota</taxon>
        <taxon>Fungi</taxon>
        <taxon>Dikarya</taxon>
        <taxon>Ascomycota</taxon>
        <taxon>Pezizomycotina</taxon>
        <taxon>Dothideomycetes</taxon>
        <taxon>Dothideomycetes incertae sedis</taxon>
        <taxon>Microthyriales</taxon>
        <taxon>Microthyriaceae</taxon>
        <taxon>Microthyrium</taxon>
    </lineage>
</organism>
<feature type="region of interest" description="Disordered" evidence="1">
    <location>
        <begin position="211"/>
        <end position="233"/>
    </location>
</feature>
<evidence type="ECO:0000256" key="1">
    <source>
        <dbReference type="SAM" id="MobiDB-lite"/>
    </source>
</evidence>